<dbReference type="SUPFAM" id="SSF52283">
    <property type="entry name" value="Formate/glycerate dehydrogenase catalytic domain-like"/>
    <property type="match status" value="1"/>
</dbReference>
<sequence>MTIAPTPHVYLTRALTDDAIAAARALGYPVLVGDAAAPPRERLLRDAAGAVAVVCTATERVDAEFLDAAGPALRVVATTAAGDGHIDVSAAAERGVRVTNTAGGLTEATADLTMALILATARLLRDDDRLLRGAAAREWGPRTPVGPDVAPGSTLGIVGYGRIGRAVARRAAGHGMTVIATPTGSPPTGEDPGAVAFVELPELLERADVVTLHCPSTPATRHLVDAAALRRMKRTAVLVSTAGGPVVDQAALAAALRDGEIAAAGLDAPEEAPEIHPGLLDAANAVLAAHLGRPATAVRERRCALAVAGAAAVLVGGDAGIRVN</sequence>
<protein>
    <submittedName>
        <fullName evidence="4">NAD(P)-dependent oxidoreductase</fullName>
    </submittedName>
</protein>
<dbReference type="Proteomes" id="UP001596540">
    <property type="component" value="Unassembled WGS sequence"/>
</dbReference>
<accession>A0ABW2KNR9</accession>
<dbReference type="PROSITE" id="PS00670">
    <property type="entry name" value="D_2_HYDROXYACID_DH_2"/>
    <property type="match status" value="1"/>
</dbReference>
<dbReference type="Pfam" id="PF02826">
    <property type="entry name" value="2-Hacid_dh_C"/>
    <property type="match status" value="1"/>
</dbReference>
<dbReference type="InterPro" id="IPR050223">
    <property type="entry name" value="D-isomer_2-hydroxyacid_DH"/>
</dbReference>
<dbReference type="EMBL" id="JBHTBH010000015">
    <property type="protein sequence ID" value="MFC7331089.1"/>
    <property type="molecule type" value="Genomic_DNA"/>
</dbReference>
<dbReference type="InterPro" id="IPR029753">
    <property type="entry name" value="D-isomer_DH_CS"/>
</dbReference>
<keyword evidence="2" id="KW-0520">NAD</keyword>
<evidence type="ECO:0000313" key="5">
    <source>
        <dbReference type="Proteomes" id="UP001596540"/>
    </source>
</evidence>
<dbReference type="InterPro" id="IPR006140">
    <property type="entry name" value="D-isomer_DH_NAD-bd"/>
</dbReference>
<dbReference type="PANTHER" id="PTHR10996:SF178">
    <property type="entry name" value="2-HYDROXYACID DEHYDROGENASE YGL185C-RELATED"/>
    <property type="match status" value="1"/>
</dbReference>
<dbReference type="Gene3D" id="3.40.50.720">
    <property type="entry name" value="NAD(P)-binding Rossmann-like Domain"/>
    <property type="match status" value="2"/>
</dbReference>
<gene>
    <name evidence="4" type="ORF">ACFQRF_25450</name>
</gene>
<keyword evidence="5" id="KW-1185">Reference proteome</keyword>
<name>A0ABW2KNR9_9ACTN</name>
<dbReference type="RefSeq" id="WP_379873727.1">
    <property type="nucleotide sequence ID" value="NZ_JBHTBH010000015.1"/>
</dbReference>
<feature type="domain" description="D-isomer specific 2-hydroxyacid dehydrogenase NAD-binding" evidence="3">
    <location>
        <begin position="114"/>
        <end position="292"/>
    </location>
</feature>
<comment type="caution">
    <text evidence="4">The sequence shown here is derived from an EMBL/GenBank/DDBJ whole genome shotgun (WGS) entry which is preliminary data.</text>
</comment>
<dbReference type="SUPFAM" id="SSF51735">
    <property type="entry name" value="NAD(P)-binding Rossmann-fold domains"/>
    <property type="match status" value="1"/>
</dbReference>
<evidence type="ECO:0000313" key="4">
    <source>
        <dbReference type="EMBL" id="MFC7331089.1"/>
    </source>
</evidence>
<evidence type="ECO:0000256" key="1">
    <source>
        <dbReference type="ARBA" id="ARBA00023002"/>
    </source>
</evidence>
<organism evidence="4 5">
    <name type="scientific">Marinactinospora rubrisoli</name>
    <dbReference type="NCBI Taxonomy" id="2715399"/>
    <lineage>
        <taxon>Bacteria</taxon>
        <taxon>Bacillati</taxon>
        <taxon>Actinomycetota</taxon>
        <taxon>Actinomycetes</taxon>
        <taxon>Streptosporangiales</taxon>
        <taxon>Nocardiopsidaceae</taxon>
        <taxon>Marinactinospora</taxon>
    </lineage>
</organism>
<proteinExistence type="predicted"/>
<dbReference type="InterPro" id="IPR036291">
    <property type="entry name" value="NAD(P)-bd_dom_sf"/>
</dbReference>
<evidence type="ECO:0000259" key="3">
    <source>
        <dbReference type="Pfam" id="PF02826"/>
    </source>
</evidence>
<evidence type="ECO:0000256" key="2">
    <source>
        <dbReference type="ARBA" id="ARBA00023027"/>
    </source>
</evidence>
<keyword evidence="1" id="KW-0560">Oxidoreductase</keyword>
<dbReference type="PANTHER" id="PTHR10996">
    <property type="entry name" value="2-HYDROXYACID DEHYDROGENASE-RELATED"/>
    <property type="match status" value="1"/>
</dbReference>
<reference evidence="5" key="1">
    <citation type="journal article" date="2019" name="Int. J. Syst. Evol. Microbiol.">
        <title>The Global Catalogue of Microorganisms (GCM) 10K type strain sequencing project: providing services to taxonomists for standard genome sequencing and annotation.</title>
        <authorList>
            <consortium name="The Broad Institute Genomics Platform"/>
            <consortium name="The Broad Institute Genome Sequencing Center for Infectious Disease"/>
            <person name="Wu L."/>
            <person name="Ma J."/>
        </authorList>
    </citation>
    <scope>NUCLEOTIDE SEQUENCE [LARGE SCALE GENOMIC DNA]</scope>
    <source>
        <strain evidence="5">CGMCC 4.7382</strain>
    </source>
</reference>